<dbReference type="AlphaFoldDB" id="A0A327NLC0"/>
<dbReference type="InterPro" id="IPR002931">
    <property type="entry name" value="Transglutaminase-like"/>
</dbReference>
<reference evidence="2 3" key="1">
    <citation type="submission" date="2018-06" db="EMBL/GenBank/DDBJ databases">
        <title>Spirosoma sp. HMF3257 Genome sequencing and assembly.</title>
        <authorList>
            <person name="Kang H."/>
            <person name="Cha I."/>
            <person name="Kim H."/>
            <person name="Kang J."/>
            <person name="Joh K."/>
        </authorList>
    </citation>
    <scope>NUCLEOTIDE SEQUENCE [LARGE SCALE GENOMIC DNA]</scope>
    <source>
        <strain evidence="2 3">HMF3257</strain>
    </source>
</reference>
<organism evidence="2 3">
    <name type="scientific">Spirosoma telluris</name>
    <dbReference type="NCBI Taxonomy" id="2183553"/>
    <lineage>
        <taxon>Bacteria</taxon>
        <taxon>Pseudomonadati</taxon>
        <taxon>Bacteroidota</taxon>
        <taxon>Cytophagia</taxon>
        <taxon>Cytophagales</taxon>
        <taxon>Cytophagaceae</taxon>
        <taxon>Spirosoma</taxon>
    </lineage>
</organism>
<name>A0A327NLC0_9BACT</name>
<dbReference type="InterPro" id="IPR013589">
    <property type="entry name" value="Bac_transglu_N"/>
</dbReference>
<protein>
    <submittedName>
        <fullName evidence="2">Transglutaminase family protein</fullName>
    </submittedName>
</protein>
<dbReference type="Gene3D" id="3.10.620.30">
    <property type="match status" value="1"/>
</dbReference>
<dbReference type="EMBL" id="QLII01000001">
    <property type="protein sequence ID" value="RAI75555.1"/>
    <property type="molecule type" value="Genomic_DNA"/>
</dbReference>
<dbReference type="Proteomes" id="UP000249016">
    <property type="component" value="Unassembled WGS sequence"/>
</dbReference>
<feature type="domain" description="Transglutaminase-like" evidence="1">
    <location>
        <begin position="173"/>
        <end position="243"/>
    </location>
</feature>
<comment type="caution">
    <text evidence="2">The sequence shown here is derived from an EMBL/GenBank/DDBJ whole genome shotgun (WGS) entry which is preliminary data.</text>
</comment>
<evidence type="ECO:0000313" key="3">
    <source>
        <dbReference type="Proteomes" id="UP000249016"/>
    </source>
</evidence>
<evidence type="ECO:0000313" key="2">
    <source>
        <dbReference type="EMBL" id="RAI75555.1"/>
    </source>
</evidence>
<dbReference type="SUPFAM" id="SSF54001">
    <property type="entry name" value="Cysteine proteinases"/>
    <property type="match status" value="1"/>
</dbReference>
<evidence type="ECO:0000259" key="1">
    <source>
        <dbReference type="SMART" id="SM00460"/>
    </source>
</evidence>
<dbReference type="SMART" id="SM00460">
    <property type="entry name" value="TGc"/>
    <property type="match status" value="1"/>
</dbReference>
<dbReference type="RefSeq" id="WP_111344102.1">
    <property type="nucleotide sequence ID" value="NZ_QLII01000001.1"/>
</dbReference>
<dbReference type="Pfam" id="PF01841">
    <property type="entry name" value="Transglut_core"/>
    <property type="match status" value="1"/>
</dbReference>
<dbReference type="PANTHER" id="PTHR33490">
    <property type="entry name" value="BLR5614 PROTEIN-RELATED"/>
    <property type="match status" value="1"/>
</dbReference>
<proteinExistence type="predicted"/>
<keyword evidence="3" id="KW-1185">Reference proteome</keyword>
<dbReference type="Pfam" id="PF08379">
    <property type="entry name" value="Bact_transglu_N"/>
    <property type="match status" value="1"/>
</dbReference>
<accession>A0A327NLC0</accession>
<sequence length="287" mass="33010">MNYKLIHRTQYNYSENVNNYHGLACIMPRTSLRQSCRDFSLLISPLPDEVYLRTDYFGNTLHYFSIYKPHNKLTILAKSSIETRSSLVTDFFMTNKEVKEKIRSDRSLKNELLDYMLPSPFVQWDSEISRFALDCFSDNQSFYQSARLLCRKIYSEFTYVPGFTTIHTPLKTVLREKKGVCQDFSHLAIACLRSMGFAARYISGYLETQPLPGKTKLQGSDATHAWVSVYVPDVGWCDFDPTNDLVPQERHITTAWGRDFGDVSPLKGIIFSTGKHTFQVAVDVVPM</sequence>
<gene>
    <name evidence="2" type="ORF">HMF3257_17790</name>
</gene>
<dbReference type="PANTHER" id="PTHR33490:SF7">
    <property type="entry name" value="BLR2979 PROTEIN"/>
    <property type="match status" value="1"/>
</dbReference>
<dbReference type="OrthoDB" id="9804872at2"/>
<dbReference type="InterPro" id="IPR038765">
    <property type="entry name" value="Papain-like_cys_pep_sf"/>
</dbReference>